<dbReference type="SUPFAM" id="SSF53474">
    <property type="entry name" value="alpha/beta-Hydrolases"/>
    <property type="match status" value="1"/>
</dbReference>
<accession>A0A5C3LF40</accession>
<name>A0A5C3LF40_COPMA</name>
<feature type="domain" description="AB hydrolase-1" evidence="3">
    <location>
        <begin position="30"/>
        <end position="307"/>
    </location>
</feature>
<dbReference type="EMBL" id="ML210146">
    <property type="protein sequence ID" value="TFK30773.1"/>
    <property type="molecule type" value="Genomic_DNA"/>
</dbReference>
<evidence type="ECO:0000259" key="3">
    <source>
        <dbReference type="Pfam" id="PF00561"/>
    </source>
</evidence>
<evidence type="ECO:0000313" key="5">
    <source>
        <dbReference type="Proteomes" id="UP000307440"/>
    </source>
</evidence>
<dbReference type="InterPro" id="IPR029058">
    <property type="entry name" value="AB_hydrolase_fold"/>
</dbReference>
<protein>
    <submittedName>
        <fullName evidence="4">Alpha/beta-hydrolase</fullName>
    </submittedName>
</protein>
<dbReference type="InterPro" id="IPR000639">
    <property type="entry name" value="Epox_hydrolase-like"/>
</dbReference>
<keyword evidence="1 4" id="KW-0378">Hydrolase</keyword>
<dbReference type="OrthoDB" id="408373at2759"/>
<comment type="similarity">
    <text evidence="2">Belongs to the AB hydrolase superfamily. Epoxide hydrolase family.</text>
</comment>
<dbReference type="PANTHER" id="PTHR43329">
    <property type="entry name" value="EPOXIDE HYDROLASE"/>
    <property type="match status" value="1"/>
</dbReference>
<evidence type="ECO:0000256" key="1">
    <source>
        <dbReference type="ARBA" id="ARBA00022801"/>
    </source>
</evidence>
<keyword evidence="5" id="KW-1185">Reference proteome</keyword>
<evidence type="ECO:0000313" key="4">
    <source>
        <dbReference type="EMBL" id="TFK30773.1"/>
    </source>
</evidence>
<dbReference type="Pfam" id="PF00561">
    <property type="entry name" value="Abhydrolase_1"/>
    <property type="match status" value="1"/>
</dbReference>
<organism evidence="4 5">
    <name type="scientific">Coprinopsis marcescibilis</name>
    <name type="common">Agaric fungus</name>
    <name type="synonym">Psathyrella marcescibilis</name>
    <dbReference type="NCBI Taxonomy" id="230819"/>
    <lineage>
        <taxon>Eukaryota</taxon>
        <taxon>Fungi</taxon>
        <taxon>Dikarya</taxon>
        <taxon>Basidiomycota</taxon>
        <taxon>Agaricomycotina</taxon>
        <taxon>Agaricomycetes</taxon>
        <taxon>Agaricomycetidae</taxon>
        <taxon>Agaricales</taxon>
        <taxon>Agaricineae</taxon>
        <taxon>Psathyrellaceae</taxon>
        <taxon>Coprinopsis</taxon>
    </lineage>
</organism>
<proteinExistence type="inferred from homology"/>
<evidence type="ECO:0000256" key="2">
    <source>
        <dbReference type="ARBA" id="ARBA00038334"/>
    </source>
</evidence>
<sequence length="323" mass="35899">MDSSSYKRFTVSRGFEYSYYVRPAAPGKLTLLFVHGFPSFATDWRLQVAFFEQKGYGLIVPDMLGFGGTSKPTDPTAYVASLLAKDLVEIVDAEAVADVVAIGHDWGSYVVSRVANHSQDRFRGFSFLAVGYAPPTGVTVGQLREMTQKGLGYETLGYWEFFSAPEAPEIIKKHIDSFFDLLWAKDGRVWRYNLGPTGSLQNFLESDSRTPRVEAISTEDYAESQKRLVEQGFEAPLCYYKAMTADLNSANDKTIPQDKLFVTKPVLYLGAAHDAVAPPAIVRKSLELCPNHVSKVLDTGHWIMLEAADEVNAQIEAWLQTIA</sequence>
<reference evidence="4 5" key="1">
    <citation type="journal article" date="2019" name="Nat. Ecol. Evol.">
        <title>Megaphylogeny resolves global patterns of mushroom evolution.</title>
        <authorList>
            <person name="Varga T."/>
            <person name="Krizsan K."/>
            <person name="Foldi C."/>
            <person name="Dima B."/>
            <person name="Sanchez-Garcia M."/>
            <person name="Sanchez-Ramirez S."/>
            <person name="Szollosi G.J."/>
            <person name="Szarkandi J.G."/>
            <person name="Papp V."/>
            <person name="Albert L."/>
            <person name="Andreopoulos W."/>
            <person name="Angelini C."/>
            <person name="Antonin V."/>
            <person name="Barry K.W."/>
            <person name="Bougher N.L."/>
            <person name="Buchanan P."/>
            <person name="Buyck B."/>
            <person name="Bense V."/>
            <person name="Catcheside P."/>
            <person name="Chovatia M."/>
            <person name="Cooper J."/>
            <person name="Damon W."/>
            <person name="Desjardin D."/>
            <person name="Finy P."/>
            <person name="Geml J."/>
            <person name="Haridas S."/>
            <person name="Hughes K."/>
            <person name="Justo A."/>
            <person name="Karasinski D."/>
            <person name="Kautmanova I."/>
            <person name="Kiss B."/>
            <person name="Kocsube S."/>
            <person name="Kotiranta H."/>
            <person name="LaButti K.M."/>
            <person name="Lechner B.E."/>
            <person name="Liimatainen K."/>
            <person name="Lipzen A."/>
            <person name="Lukacs Z."/>
            <person name="Mihaltcheva S."/>
            <person name="Morgado L.N."/>
            <person name="Niskanen T."/>
            <person name="Noordeloos M.E."/>
            <person name="Ohm R.A."/>
            <person name="Ortiz-Santana B."/>
            <person name="Ovrebo C."/>
            <person name="Racz N."/>
            <person name="Riley R."/>
            <person name="Savchenko A."/>
            <person name="Shiryaev A."/>
            <person name="Soop K."/>
            <person name="Spirin V."/>
            <person name="Szebenyi C."/>
            <person name="Tomsovsky M."/>
            <person name="Tulloss R.E."/>
            <person name="Uehling J."/>
            <person name="Grigoriev I.V."/>
            <person name="Vagvolgyi C."/>
            <person name="Papp T."/>
            <person name="Martin F.M."/>
            <person name="Miettinen O."/>
            <person name="Hibbett D.S."/>
            <person name="Nagy L.G."/>
        </authorList>
    </citation>
    <scope>NUCLEOTIDE SEQUENCE [LARGE SCALE GENOMIC DNA]</scope>
    <source>
        <strain evidence="4 5">CBS 121175</strain>
    </source>
</reference>
<dbReference type="Proteomes" id="UP000307440">
    <property type="component" value="Unassembled WGS sequence"/>
</dbReference>
<dbReference type="AlphaFoldDB" id="A0A5C3LF40"/>
<gene>
    <name evidence="4" type="ORF">FA15DRAFT_683998</name>
</gene>
<dbReference type="InterPro" id="IPR000073">
    <property type="entry name" value="AB_hydrolase_1"/>
</dbReference>
<dbReference type="STRING" id="230819.A0A5C3LF40"/>
<dbReference type="PRINTS" id="PR00412">
    <property type="entry name" value="EPOXHYDRLASE"/>
</dbReference>
<dbReference type="GO" id="GO:0016787">
    <property type="term" value="F:hydrolase activity"/>
    <property type="evidence" value="ECO:0007669"/>
    <property type="project" value="UniProtKB-KW"/>
</dbReference>
<dbReference type="Gene3D" id="3.40.50.1820">
    <property type="entry name" value="alpha/beta hydrolase"/>
    <property type="match status" value="1"/>
</dbReference>